<dbReference type="PANTHER" id="PTHR47926:SF387">
    <property type="entry name" value="PENTATRICOPEPTIDE REPEAT-CONTAINING PROTEIN"/>
    <property type="match status" value="1"/>
</dbReference>
<dbReference type="SMR" id="A0A0R0H1H8"/>
<reference evidence="3" key="3">
    <citation type="submission" date="2018-07" db="EMBL/GenBank/DDBJ databases">
        <title>WGS assembly of Glycine max.</title>
        <authorList>
            <person name="Schmutz J."/>
            <person name="Cannon S."/>
            <person name="Schlueter J."/>
            <person name="Ma J."/>
            <person name="Mitros T."/>
            <person name="Nelson W."/>
            <person name="Hyten D."/>
            <person name="Song Q."/>
            <person name="Thelen J."/>
            <person name="Cheng J."/>
            <person name="Xu D."/>
            <person name="Hellsten U."/>
            <person name="May G."/>
            <person name="Yu Y."/>
            <person name="Sakurai T."/>
            <person name="Umezawa T."/>
            <person name="Bhattacharyya M."/>
            <person name="Sandhu D."/>
            <person name="Valliyodan B."/>
            <person name="Lindquist E."/>
            <person name="Peto M."/>
            <person name="Grant D."/>
            <person name="Shu S."/>
            <person name="Goodstein D."/>
            <person name="Barry K."/>
            <person name="Futrell-Griggs M."/>
            <person name="Abernathy B."/>
            <person name="Du J."/>
            <person name="Tian Z."/>
            <person name="Zhu L."/>
            <person name="Gill N."/>
            <person name="Joshi T."/>
            <person name="Libault M."/>
            <person name="Sethuraman A."/>
            <person name="Zhang X."/>
            <person name="Shinozaki K."/>
            <person name="Nguyen H."/>
            <person name="Wing R."/>
            <person name="Cregan P."/>
            <person name="Specht J."/>
            <person name="Grimwood J."/>
            <person name="Rokhsar D."/>
            <person name="Stacey G."/>
            <person name="Shoemaker R."/>
            <person name="Jackson S."/>
        </authorList>
    </citation>
    <scope>NUCLEOTIDE SEQUENCE</scope>
    <source>
        <tissue evidence="3">Callus</tissue>
    </source>
</reference>
<feature type="repeat" description="PPR" evidence="2">
    <location>
        <begin position="156"/>
        <end position="190"/>
    </location>
</feature>
<dbReference type="InterPro" id="IPR011990">
    <property type="entry name" value="TPR-like_helical_dom_sf"/>
</dbReference>
<dbReference type="Pfam" id="PF20431">
    <property type="entry name" value="E_motif"/>
    <property type="match status" value="1"/>
</dbReference>
<evidence type="ECO:0000313" key="3">
    <source>
        <dbReference type="EMBL" id="KRH24525.1"/>
    </source>
</evidence>
<dbReference type="AlphaFoldDB" id="A0A0R0H1H8"/>
<keyword evidence="1" id="KW-0677">Repeat</keyword>
<sequence length="557" mass="62698">MAIRSLRVKDAMVYRDHVQAIKSGLVSSIFTCNQLIHLYFNHGLLQEANKLFDEIPHPNVFSWNAIIMAYIKAHNLTQFTLTAMLNLAAKLRVLCYGKQMHSYMTCTPNVAPFKKHTVYLGVGMRWWTWFQRMQCCREGKMGMALNVFLKNPELNDTVSWNTLIAGYAQNGYMEKSLTVFVEMIENGIGFNEHTLASVLSACSALKCLKLGKSVLAWVLKKGYSSNQFISSSNCGNIRYAELVYAKIGIKCSFAVVSLIAAYSSQGNMTEAQRLFDSLLERNSVVWTALCSGYVKSQQCEAVFKLFRECRTKEALVPDAMIIISVLGACAMQADLSLGKQIRAYILRMRFKVDKKLLSALVDMYSKSGYAHHGLENKAIQLFQEMLNKSVKPDEVTFVALLSACRRHGLANQLEKAVEFMRKIPLQIDATIWGAFLNACQMSSDAALVKQADEELLKVEADNGSRYVQLANVYAAKGKWDEMGRIRKKMRGYEAKKLAGCSCIYVENGLNVFTSGDRSHSKADAIYSTLTCLNGKLYLFFTEQKQLYEIQGDVEDIF</sequence>
<evidence type="ECO:0000313" key="5">
    <source>
        <dbReference type="Proteomes" id="UP000008827"/>
    </source>
</evidence>
<dbReference type="Pfam" id="PF13812">
    <property type="entry name" value="PPR_3"/>
    <property type="match status" value="1"/>
</dbReference>
<dbReference type="PANTHER" id="PTHR47926">
    <property type="entry name" value="PENTATRICOPEPTIDE REPEAT-CONTAINING PROTEIN"/>
    <property type="match status" value="1"/>
</dbReference>
<evidence type="ECO:0008006" key="6">
    <source>
        <dbReference type="Google" id="ProtNLM"/>
    </source>
</evidence>
<dbReference type="EMBL" id="CM000845">
    <property type="protein sequence ID" value="KRH24525.1"/>
    <property type="molecule type" value="Genomic_DNA"/>
</dbReference>
<dbReference type="InterPro" id="IPR002885">
    <property type="entry name" value="PPR_rpt"/>
</dbReference>
<dbReference type="InterPro" id="IPR046848">
    <property type="entry name" value="E_motif"/>
</dbReference>
<evidence type="ECO:0000313" key="4">
    <source>
        <dbReference type="EnsemblPlants" id="KRH24525"/>
    </source>
</evidence>
<evidence type="ECO:0000256" key="1">
    <source>
        <dbReference type="ARBA" id="ARBA00022737"/>
    </source>
</evidence>
<dbReference type="NCBIfam" id="TIGR00756">
    <property type="entry name" value="PPR"/>
    <property type="match status" value="2"/>
</dbReference>
<feature type="repeat" description="PPR" evidence="2">
    <location>
        <begin position="28"/>
        <end position="62"/>
    </location>
</feature>
<keyword evidence="5" id="KW-1185">Reference proteome</keyword>
<name>A0A0R0H1H8_SOYBN</name>
<reference evidence="3 4" key="1">
    <citation type="journal article" date="2010" name="Nature">
        <title>Genome sequence of the palaeopolyploid soybean.</title>
        <authorList>
            <person name="Schmutz J."/>
            <person name="Cannon S.B."/>
            <person name="Schlueter J."/>
            <person name="Ma J."/>
            <person name="Mitros T."/>
            <person name="Nelson W."/>
            <person name="Hyten D.L."/>
            <person name="Song Q."/>
            <person name="Thelen J.J."/>
            <person name="Cheng J."/>
            <person name="Xu D."/>
            <person name="Hellsten U."/>
            <person name="May G.D."/>
            <person name="Yu Y."/>
            <person name="Sakurai T."/>
            <person name="Umezawa T."/>
            <person name="Bhattacharyya M.K."/>
            <person name="Sandhu D."/>
            <person name="Valliyodan B."/>
            <person name="Lindquist E."/>
            <person name="Peto M."/>
            <person name="Grant D."/>
            <person name="Shu S."/>
            <person name="Goodstein D."/>
            <person name="Barry K."/>
            <person name="Futrell-Griggs M."/>
            <person name="Abernathy B."/>
            <person name="Du J."/>
            <person name="Tian Z."/>
            <person name="Zhu L."/>
            <person name="Gill N."/>
            <person name="Joshi T."/>
            <person name="Libault M."/>
            <person name="Sethuraman A."/>
            <person name="Zhang X.-C."/>
            <person name="Shinozaki K."/>
            <person name="Nguyen H.T."/>
            <person name="Wing R.A."/>
            <person name="Cregan P."/>
            <person name="Specht J."/>
            <person name="Grimwood J."/>
            <person name="Rokhsar D."/>
            <person name="Stacey G."/>
            <person name="Shoemaker R.C."/>
            <person name="Jackson S.A."/>
        </authorList>
    </citation>
    <scope>NUCLEOTIDE SEQUENCE</scope>
    <source>
        <strain evidence="4">cv. Williams 82</strain>
        <tissue evidence="3">Callus</tissue>
    </source>
</reference>
<dbReference type="Gene3D" id="1.25.40.10">
    <property type="entry name" value="Tetratricopeptide repeat domain"/>
    <property type="match status" value="4"/>
</dbReference>
<evidence type="ECO:0000256" key="2">
    <source>
        <dbReference type="PROSITE-ProRule" id="PRU00708"/>
    </source>
</evidence>
<organism evidence="3">
    <name type="scientific">Glycine max</name>
    <name type="common">Soybean</name>
    <name type="synonym">Glycine hispida</name>
    <dbReference type="NCBI Taxonomy" id="3847"/>
    <lineage>
        <taxon>Eukaryota</taxon>
        <taxon>Viridiplantae</taxon>
        <taxon>Streptophyta</taxon>
        <taxon>Embryophyta</taxon>
        <taxon>Tracheophyta</taxon>
        <taxon>Spermatophyta</taxon>
        <taxon>Magnoliopsida</taxon>
        <taxon>eudicotyledons</taxon>
        <taxon>Gunneridae</taxon>
        <taxon>Pentapetalae</taxon>
        <taxon>rosids</taxon>
        <taxon>fabids</taxon>
        <taxon>Fabales</taxon>
        <taxon>Fabaceae</taxon>
        <taxon>Papilionoideae</taxon>
        <taxon>50 kb inversion clade</taxon>
        <taxon>NPAAA clade</taxon>
        <taxon>indigoferoid/millettioid clade</taxon>
        <taxon>Phaseoleae</taxon>
        <taxon>Glycine</taxon>
        <taxon>Glycine subgen. Soja</taxon>
    </lineage>
</organism>
<proteinExistence type="predicted"/>
<dbReference type="EnsemblPlants" id="KRH24525">
    <property type="protein sequence ID" value="KRH24525"/>
    <property type="gene ID" value="GLYMA_12G046600"/>
</dbReference>
<dbReference type="InParanoid" id="A0A0R0H1H8"/>
<dbReference type="Pfam" id="PF13041">
    <property type="entry name" value="PPR_2"/>
    <property type="match status" value="2"/>
</dbReference>
<dbReference type="Gramene" id="KRH24525">
    <property type="protein sequence ID" value="KRH24525"/>
    <property type="gene ID" value="GLYMA_12G046600"/>
</dbReference>
<dbReference type="OMA" id="HTWISTA"/>
<dbReference type="Pfam" id="PF01535">
    <property type="entry name" value="PPR"/>
    <property type="match status" value="2"/>
</dbReference>
<accession>A0A0R0H1H8</accession>
<reference evidence="4" key="2">
    <citation type="submission" date="2018-02" db="UniProtKB">
        <authorList>
            <consortium name="EnsemblPlants"/>
        </authorList>
    </citation>
    <scope>IDENTIFICATION</scope>
    <source>
        <strain evidence="4">Williams 82</strain>
    </source>
</reference>
<dbReference type="FunCoup" id="A0A0R0H1H8">
    <property type="interactions" value="333"/>
</dbReference>
<dbReference type="InterPro" id="IPR046960">
    <property type="entry name" value="PPR_At4g14850-like_plant"/>
</dbReference>
<dbReference type="GO" id="GO:0009451">
    <property type="term" value="P:RNA modification"/>
    <property type="evidence" value="ECO:0007669"/>
    <property type="project" value="InterPro"/>
</dbReference>
<dbReference type="PROSITE" id="PS51375">
    <property type="entry name" value="PPR"/>
    <property type="match status" value="2"/>
</dbReference>
<gene>
    <name evidence="3" type="ORF">GLYMA_12G046600</name>
</gene>
<dbReference type="GO" id="GO:0003723">
    <property type="term" value="F:RNA binding"/>
    <property type="evidence" value="ECO:0007669"/>
    <property type="project" value="InterPro"/>
</dbReference>
<dbReference type="PaxDb" id="3847-GLYMA12G05066.1"/>
<dbReference type="Proteomes" id="UP000008827">
    <property type="component" value="Chromosome 12"/>
</dbReference>
<protein>
    <recommendedName>
        <fullName evidence="6">Pentacotripeptide-repeat region of PRORP domain-containing protein</fullName>
    </recommendedName>
</protein>